<keyword evidence="3" id="KW-0328">Glycosyltransferase</keyword>
<proteinExistence type="inferred from homology"/>
<accession>A0ABQ6MBU0</accession>
<evidence type="ECO:0000256" key="4">
    <source>
        <dbReference type="ARBA" id="ARBA00022679"/>
    </source>
</evidence>
<dbReference type="PANTHER" id="PTHR12224:SF0">
    <property type="entry name" value="BETA-1,4-MANNOSYL-GLYCOPROTEIN 4-BETA-N-ACETYLGLUCOSAMINYLTRANSFERASE"/>
    <property type="match status" value="1"/>
</dbReference>
<dbReference type="InterPro" id="IPR002659">
    <property type="entry name" value="Glyco_trans_31"/>
</dbReference>
<dbReference type="PANTHER" id="PTHR12224">
    <property type="entry name" value="BETA-1,4-MANNOSYL-GLYCOPROTEIN BETA-1,4-N-ACETYLGLUCOSAMINYL-TRANSFERASE"/>
    <property type="match status" value="1"/>
</dbReference>
<evidence type="ECO:0000256" key="3">
    <source>
        <dbReference type="ARBA" id="ARBA00022676"/>
    </source>
</evidence>
<comment type="caution">
    <text evidence="12">The sequence shown here is derived from an EMBL/GenBank/DDBJ whole genome shotgun (WGS) entry which is preliminary data.</text>
</comment>
<evidence type="ECO:0000256" key="5">
    <source>
        <dbReference type="ARBA" id="ARBA00022692"/>
    </source>
</evidence>
<dbReference type="InterPro" id="IPR006813">
    <property type="entry name" value="Glyco_trans_17"/>
</dbReference>
<dbReference type="Proteomes" id="UP001165060">
    <property type="component" value="Unassembled WGS sequence"/>
</dbReference>
<dbReference type="Pfam" id="PF01762">
    <property type="entry name" value="Galactosyl_T"/>
    <property type="match status" value="1"/>
</dbReference>
<keyword evidence="8" id="KW-0333">Golgi apparatus</keyword>
<evidence type="ECO:0000256" key="9">
    <source>
        <dbReference type="ARBA" id="ARBA00023136"/>
    </source>
</evidence>
<evidence type="ECO:0000313" key="12">
    <source>
        <dbReference type="EMBL" id="GMI23395.1"/>
    </source>
</evidence>
<dbReference type="Pfam" id="PF04724">
    <property type="entry name" value="Glyco_transf_17"/>
    <property type="match status" value="1"/>
</dbReference>
<feature type="chain" id="PRO_5046697172" evidence="11">
    <location>
        <begin position="22"/>
        <end position="714"/>
    </location>
</feature>
<sequence>MSPFSPFLLLIFSLLALPSSPLHLISPPGSSLITSSSSVTLLYALPDPNPDPNSPSSVCIIVDSVELACKPVLPDDPPYASFDLTLPPGTYSIQASASSQNPTPPISITSSAPASCPSLPSPRPVYDGFTFNDERELLLLRLRLLSPHVTKFLLVESDRTFTGKPKAALFRDTLSRDPEFAPYLSQIISTVHGLPPPSASVTAWDNEYFQRSAIPSLLPPDHAALAGYLIVSDVDEIPSPETVQTLSLCPLPSVVTLHASMYYYNFHWLKEAPWPGMQAALTTVFTPELSASTLRRVLGLQGGSPTGEASPPDLSVFADMAVSIGSIAAAGWHFSYFFSDPAKFVSKLESFSHQEYNTEGVKADIEANIDLILSSGRDLFKRDDDGSNALVYQPYSALMTSLPDGVDYSSHPNFFSPTRASVGGVASLCSSSAFSPPAGEAPALFIGVVSALGNADRRDALRRTWLSQVDIQAAPELHGVHVEYAFFLGLDESGVVPPAVELEMLLHGDIKIVNATDTYENMIHKVFDIFEFGVKACGSTYVLRSNDDVYLRLGVVLKQMLSQVPSRVYAGWFLEEGDVVVLREDVWGDEKSSKISYSTYPSSAYPTFAQGNAYILSSDLALAVAEMKYQPWRRLFADDIMTGIVCDQLNAQKQLITADFMIDNSIYKDQFACSEESLFHFDIGIKEMEQLHENELAADGRSQCHGFPAPKVEL</sequence>
<keyword evidence="9" id="KW-0472">Membrane</keyword>
<evidence type="ECO:0000256" key="1">
    <source>
        <dbReference type="ARBA" id="ARBA00004323"/>
    </source>
</evidence>
<keyword evidence="5" id="KW-0812">Transmembrane</keyword>
<evidence type="ECO:0000256" key="10">
    <source>
        <dbReference type="SAM" id="MobiDB-lite"/>
    </source>
</evidence>
<feature type="region of interest" description="Disordered" evidence="10">
    <location>
        <begin position="93"/>
        <end position="115"/>
    </location>
</feature>
<keyword evidence="11" id="KW-0732">Signal</keyword>
<comment type="subcellular location">
    <subcellularLocation>
        <location evidence="1">Golgi apparatus membrane</location>
        <topology evidence="1">Single-pass type II membrane protein</topology>
    </subcellularLocation>
</comment>
<evidence type="ECO:0000313" key="13">
    <source>
        <dbReference type="Proteomes" id="UP001165060"/>
    </source>
</evidence>
<feature type="compositionally biased region" description="Low complexity" evidence="10">
    <location>
        <begin position="106"/>
        <end position="115"/>
    </location>
</feature>
<comment type="similarity">
    <text evidence="2">Belongs to the glycosyltransferase 31 family.</text>
</comment>
<evidence type="ECO:0000256" key="6">
    <source>
        <dbReference type="ARBA" id="ARBA00022968"/>
    </source>
</evidence>
<reference evidence="12 13" key="1">
    <citation type="journal article" date="2023" name="Commun. Biol.">
        <title>Genome analysis of Parmales, the sister group of diatoms, reveals the evolutionary specialization of diatoms from phago-mixotrophs to photoautotrophs.</title>
        <authorList>
            <person name="Ban H."/>
            <person name="Sato S."/>
            <person name="Yoshikawa S."/>
            <person name="Yamada K."/>
            <person name="Nakamura Y."/>
            <person name="Ichinomiya M."/>
            <person name="Sato N."/>
            <person name="Blanc-Mathieu R."/>
            <person name="Endo H."/>
            <person name="Kuwata A."/>
            <person name="Ogata H."/>
        </authorList>
    </citation>
    <scope>NUCLEOTIDE SEQUENCE [LARGE SCALE GENOMIC DNA]</scope>
</reference>
<evidence type="ECO:0000256" key="7">
    <source>
        <dbReference type="ARBA" id="ARBA00022989"/>
    </source>
</evidence>
<protein>
    <submittedName>
        <fullName evidence="12">Uncharacterized protein</fullName>
    </submittedName>
</protein>
<keyword evidence="7" id="KW-1133">Transmembrane helix</keyword>
<feature type="signal peptide" evidence="11">
    <location>
        <begin position="1"/>
        <end position="21"/>
    </location>
</feature>
<name>A0ABQ6MBU0_9STRA</name>
<keyword evidence="4" id="KW-0808">Transferase</keyword>
<gene>
    <name evidence="12" type="ORF">TeGR_g10409</name>
</gene>
<keyword evidence="6" id="KW-0735">Signal-anchor</keyword>
<evidence type="ECO:0000256" key="11">
    <source>
        <dbReference type="SAM" id="SignalP"/>
    </source>
</evidence>
<organism evidence="12 13">
    <name type="scientific">Tetraparma gracilis</name>
    <dbReference type="NCBI Taxonomy" id="2962635"/>
    <lineage>
        <taxon>Eukaryota</taxon>
        <taxon>Sar</taxon>
        <taxon>Stramenopiles</taxon>
        <taxon>Ochrophyta</taxon>
        <taxon>Bolidophyceae</taxon>
        <taxon>Parmales</taxon>
        <taxon>Triparmaceae</taxon>
        <taxon>Tetraparma</taxon>
    </lineage>
</organism>
<evidence type="ECO:0000256" key="8">
    <source>
        <dbReference type="ARBA" id="ARBA00023034"/>
    </source>
</evidence>
<keyword evidence="13" id="KW-1185">Reference proteome</keyword>
<dbReference type="Gene3D" id="3.90.550.50">
    <property type="match status" value="1"/>
</dbReference>
<evidence type="ECO:0000256" key="2">
    <source>
        <dbReference type="ARBA" id="ARBA00008661"/>
    </source>
</evidence>
<dbReference type="EMBL" id="BRYB01001331">
    <property type="protein sequence ID" value="GMI23395.1"/>
    <property type="molecule type" value="Genomic_DNA"/>
</dbReference>